<keyword evidence="9 12" id="KW-1133">Transmembrane helix</keyword>
<evidence type="ECO:0000256" key="12">
    <source>
        <dbReference type="PIRNR" id="PIRNR006446"/>
    </source>
</evidence>
<comment type="similarity">
    <text evidence="2 12">Belongs to the cytochrome ubiquinol oxidase subunit 1 family.</text>
</comment>
<evidence type="ECO:0000313" key="15">
    <source>
        <dbReference type="Proteomes" id="UP000298681"/>
    </source>
</evidence>
<evidence type="ECO:0000256" key="9">
    <source>
        <dbReference type="ARBA" id="ARBA00022989"/>
    </source>
</evidence>
<keyword evidence="11 12" id="KW-0472">Membrane</keyword>
<dbReference type="PANTHER" id="PTHR30365">
    <property type="entry name" value="CYTOCHROME D UBIQUINOL OXIDASE"/>
    <property type="match status" value="1"/>
</dbReference>
<keyword evidence="15" id="KW-1185">Reference proteome</keyword>
<feature type="transmembrane region" description="Helical" evidence="12">
    <location>
        <begin position="51"/>
        <end position="74"/>
    </location>
</feature>
<evidence type="ECO:0000313" key="14">
    <source>
        <dbReference type="EMBL" id="TKS55008.1"/>
    </source>
</evidence>
<gene>
    <name evidence="14" type="ORF">E4582_09700</name>
</gene>
<evidence type="ECO:0000256" key="3">
    <source>
        <dbReference type="ARBA" id="ARBA00022448"/>
    </source>
</evidence>
<keyword evidence="4 12" id="KW-1003">Cell membrane</keyword>
<feature type="transmembrane region" description="Helical" evidence="12">
    <location>
        <begin position="405"/>
        <end position="428"/>
    </location>
</feature>
<dbReference type="PANTHER" id="PTHR30365:SF14">
    <property type="entry name" value="CYTOCHROME BD MENAQUINOL OXIDASE SUBUNIT I-RELATED"/>
    <property type="match status" value="1"/>
</dbReference>
<dbReference type="GO" id="GO:0070069">
    <property type="term" value="C:cytochrome complex"/>
    <property type="evidence" value="ECO:0007669"/>
    <property type="project" value="UniProtKB-UniRule"/>
</dbReference>
<evidence type="ECO:0000256" key="2">
    <source>
        <dbReference type="ARBA" id="ARBA00009819"/>
    </source>
</evidence>
<protein>
    <submittedName>
        <fullName evidence="14">Cytochrome ubiquinol oxidase subunit I</fullName>
    </submittedName>
</protein>
<keyword evidence="6 12" id="KW-0812">Transmembrane</keyword>
<feature type="transmembrane region" description="Helical" evidence="12">
    <location>
        <begin position="181"/>
        <end position="204"/>
    </location>
</feature>
<evidence type="ECO:0000256" key="5">
    <source>
        <dbReference type="ARBA" id="ARBA00022617"/>
    </source>
</evidence>
<evidence type="ECO:0000256" key="11">
    <source>
        <dbReference type="ARBA" id="ARBA00023136"/>
    </source>
</evidence>
<comment type="caution">
    <text evidence="14">The sequence shown here is derived from an EMBL/GenBank/DDBJ whole genome shotgun (WGS) entry which is preliminary data.</text>
</comment>
<feature type="region of interest" description="Disordered" evidence="13">
    <location>
        <begin position="439"/>
        <end position="475"/>
    </location>
</feature>
<evidence type="ECO:0000256" key="13">
    <source>
        <dbReference type="SAM" id="MobiDB-lite"/>
    </source>
</evidence>
<sequence length="475" mass="52857">MDALMLSRIQFGFVISFHVLFPAFTVGLSSWLAFLQWRWLRTRDTIWRDMFFFWMKVFAISFGMGVVSGIVMSFQFGTNWSVLSERAGHILGPLLAYEVLTAFFLEASFLGVMLFGWRKVPEKLHFFSTCMVALGTLISTFWILSANSWLHTPAGYEMVGDMFHPASWREIIFNPSFPFRLAHMVLAAFITTCFVIGGVGAWYLRRGDHLEPGRRMLKLAVAFAAIAVPLQIVVGDLHGLATAEYQPTKLAAMEGHWHHGAPGAGVPLVVFGLPDEANERNNFELAIPRLGSLILTHSLDGEIEPLTAVPPEERPPVVPVFWSFRVMVGIGMLMLLLCALSLVAWRRGRLYDTSWLLDGWRIMAPSGFIAVLAGWFVVEMGRQPWVVQGLLRTEDAVSDLEVSSVVISLSAFLLAYAIVFGAGGSYIYKLLRRGPLPFEPAPESDDGERTPRRPISAADPNEHEVDVAKPAGRPG</sequence>
<feature type="transmembrane region" description="Helical" evidence="12">
    <location>
        <begin position="216"/>
        <end position="234"/>
    </location>
</feature>
<comment type="subcellular location">
    <subcellularLocation>
        <location evidence="12">Cell inner membrane</location>
    </subcellularLocation>
    <subcellularLocation>
        <location evidence="1">Cell membrane</location>
        <topology evidence="1">Multi-pass membrane protein</topology>
    </subcellularLocation>
</comment>
<evidence type="ECO:0000256" key="7">
    <source>
        <dbReference type="ARBA" id="ARBA00022723"/>
    </source>
</evidence>
<keyword evidence="7 12" id="KW-0479">Metal-binding</keyword>
<dbReference type="GO" id="GO:0016682">
    <property type="term" value="F:oxidoreductase activity, acting on diphenols and related substances as donors, oxygen as acceptor"/>
    <property type="evidence" value="ECO:0007669"/>
    <property type="project" value="TreeGrafter"/>
</dbReference>
<evidence type="ECO:0000256" key="8">
    <source>
        <dbReference type="ARBA" id="ARBA00022982"/>
    </source>
</evidence>
<dbReference type="GO" id="GO:0005886">
    <property type="term" value="C:plasma membrane"/>
    <property type="evidence" value="ECO:0007669"/>
    <property type="project" value="UniProtKB-SubCell"/>
</dbReference>
<dbReference type="GO" id="GO:0046872">
    <property type="term" value="F:metal ion binding"/>
    <property type="evidence" value="ECO:0007669"/>
    <property type="project" value="UniProtKB-UniRule"/>
</dbReference>
<dbReference type="AlphaFoldDB" id="A0A4Z1RDV3"/>
<dbReference type="RefSeq" id="WP_134674364.1">
    <property type="nucleotide sequence ID" value="NZ_SPUH01000001.1"/>
</dbReference>
<evidence type="ECO:0000256" key="1">
    <source>
        <dbReference type="ARBA" id="ARBA00004651"/>
    </source>
</evidence>
<name>A0A4Z1RDV3_9GAMM</name>
<keyword evidence="5 12" id="KW-0349">Heme</keyword>
<feature type="transmembrane region" description="Helical" evidence="12">
    <location>
        <begin position="320"/>
        <end position="343"/>
    </location>
</feature>
<dbReference type="PIRSF" id="PIRSF006446">
    <property type="entry name" value="Cyt_quinol_oxidase_1"/>
    <property type="match status" value="1"/>
</dbReference>
<dbReference type="EMBL" id="SPUH01000001">
    <property type="protein sequence ID" value="TKS55008.1"/>
    <property type="molecule type" value="Genomic_DNA"/>
</dbReference>
<dbReference type="GO" id="GO:0020037">
    <property type="term" value="F:heme binding"/>
    <property type="evidence" value="ECO:0007669"/>
    <property type="project" value="TreeGrafter"/>
</dbReference>
<feature type="transmembrane region" description="Helical" evidence="12">
    <location>
        <begin position="124"/>
        <end position="144"/>
    </location>
</feature>
<evidence type="ECO:0000256" key="4">
    <source>
        <dbReference type="ARBA" id="ARBA00022475"/>
    </source>
</evidence>
<keyword evidence="8 12" id="KW-0249">Electron transport</keyword>
<feature type="transmembrane region" description="Helical" evidence="12">
    <location>
        <begin position="94"/>
        <end position="117"/>
    </location>
</feature>
<dbReference type="Pfam" id="PF01654">
    <property type="entry name" value="Cyt_bd_oxida_I"/>
    <property type="match status" value="1"/>
</dbReference>
<organism evidence="14 15">
    <name type="scientific">Luteimonas yindakuii</name>
    <dbReference type="NCBI Taxonomy" id="2565782"/>
    <lineage>
        <taxon>Bacteria</taxon>
        <taxon>Pseudomonadati</taxon>
        <taxon>Pseudomonadota</taxon>
        <taxon>Gammaproteobacteria</taxon>
        <taxon>Lysobacterales</taxon>
        <taxon>Lysobacteraceae</taxon>
        <taxon>Luteimonas</taxon>
    </lineage>
</organism>
<dbReference type="GO" id="GO:0009055">
    <property type="term" value="F:electron transfer activity"/>
    <property type="evidence" value="ECO:0007669"/>
    <property type="project" value="UniProtKB-UniRule"/>
</dbReference>
<evidence type="ECO:0000256" key="10">
    <source>
        <dbReference type="ARBA" id="ARBA00023004"/>
    </source>
</evidence>
<keyword evidence="10 12" id="KW-0408">Iron</keyword>
<feature type="transmembrane region" description="Helical" evidence="12">
    <location>
        <begin position="355"/>
        <end position="378"/>
    </location>
</feature>
<dbReference type="Proteomes" id="UP000298681">
    <property type="component" value="Unassembled WGS sequence"/>
</dbReference>
<proteinExistence type="inferred from homology"/>
<evidence type="ECO:0000256" key="6">
    <source>
        <dbReference type="ARBA" id="ARBA00022692"/>
    </source>
</evidence>
<accession>A0A4Z1RDV3</accession>
<reference evidence="14 15" key="1">
    <citation type="submission" date="2019-01" db="EMBL/GenBank/DDBJ databases">
        <authorList>
            <person name="Zhang S."/>
        </authorList>
    </citation>
    <scope>NUCLEOTIDE SEQUENCE [LARGE SCALE GENOMIC DNA]</scope>
    <source>
        <strain evidence="14 15">1626</strain>
    </source>
</reference>
<dbReference type="GO" id="GO:0019646">
    <property type="term" value="P:aerobic electron transport chain"/>
    <property type="evidence" value="ECO:0007669"/>
    <property type="project" value="InterPro"/>
</dbReference>
<feature type="transmembrane region" description="Helical" evidence="12">
    <location>
        <begin position="12"/>
        <end position="39"/>
    </location>
</feature>
<dbReference type="InterPro" id="IPR002585">
    <property type="entry name" value="Cyt-d_ubiquinol_oxidase_su_1"/>
</dbReference>
<keyword evidence="3 12" id="KW-0813">Transport</keyword>